<sequence length="367" mass="39560">MDRVDCIVVGAGVVGLACAAALARTGREVFVLEKEGTIGMHSSSRNSEVIHAGLYYQPGSLKARLCREGRDRLYAYARERNITHRKTGKLIVASSPSQMDDLAEIERNALANEVTDLQWHTREQVRELEPEVRVHGALYSPSTGIIDSHALMLALEADIGNAGGMVVLGTHVTAVTPQAPGFIVETSDAGTRVHTDVLVNCAGLGAIELARRVAGIAMEAVPNPHYAIGHYYRLSGPSPCSRLVYPVPEPGGLGIHLTLDLGGQARFGPDVRWIDIPDYRFDDSRRERFAAAIGTYLPDLDVARLQPDYTGIRPKIAGPQEDNADFRISGPEDHGMAGLVNLFGIESPGLTASLAIAEQIARTLSIQ</sequence>
<dbReference type="PROSITE" id="PS51257">
    <property type="entry name" value="PROKAR_LIPOPROTEIN"/>
    <property type="match status" value="1"/>
</dbReference>
<evidence type="ECO:0000256" key="4">
    <source>
        <dbReference type="ARBA" id="ARBA00023002"/>
    </source>
</evidence>
<evidence type="ECO:0000256" key="1">
    <source>
        <dbReference type="ARBA" id="ARBA00001974"/>
    </source>
</evidence>
<dbReference type="Gene3D" id="3.50.50.60">
    <property type="entry name" value="FAD/NAD(P)-binding domain"/>
    <property type="match status" value="1"/>
</dbReference>
<dbReference type="EMBL" id="JAVAIM010000001">
    <property type="protein sequence ID" value="MDP4574923.1"/>
    <property type="molecule type" value="Genomic_DNA"/>
</dbReference>
<evidence type="ECO:0000256" key="3">
    <source>
        <dbReference type="ARBA" id="ARBA00022827"/>
    </source>
</evidence>
<dbReference type="PANTHER" id="PTHR43104">
    <property type="entry name" value="L-2-HYDROXYGLUTARATE DEHYDROGENASE, MITOCHONDRIAL"/>
    <property type="match status" value="1"/>
</dbReference>
<dbReference type="PANTHER" id="PTHR43104:SF4">
    <property type="entry name" value="L-2-HYDROXYGLUTARATE DEHYDROGENASE, MITOCHONDRIAL"/>
    <property type="match status" value="1"/>
</dbReference>
<comment type="caution">
    <text evidence="7">The sequence shown here is derived from an EMBL/GenBank/DDBJ whole genome shotgun (WGS) entry which is preliminary data.</text>
</comment>
<proteinExistence type="inferred from homology"/>
<dbReference type="SUPFAM" id="SSF51905">
    <property type="entry name" value="FAD/NAD(P)-binding domain"/>
    <property type="match status" value="1"/>
</dbReference>
<dbReference type="InterPro" id="IPR036188">
    <property type="entry name" value="FAD/NAD-bd_sf"/>
</dbReference>
<name>A0ABT9HQC1_9SPHN</name>
<dbReference type="RefSeq" id="WP_305932279.1">
    <property type="nucleotide sequence ID" value="NZ_JAVAIM010000001.1"/>
</dbReference>
<keyword evidence="3" id="KW-0274">FAD</keyword>
<evidence type="ECO:0000313" key="8">
    <source>
        <dbReference type="Proteomes" id="UP001240639"/>
    </source>
</evidence>
<keyword evidence="8" id="KW-1185">Reference proteome</keyword>
<comment type="similarity">
    <text evidence="5">Belongs to the L2HGDH family.</text>
</comment>
<accession>A0ABT9HQC1</accession>
<evidence type="ECO:0000259" key="6">
    <source>
        <dbReference type="Pfam" id="PF01266"/>
    </source>
</evidence>
<keyword evidence="4" id="KW-0560">Oxidoreductase</keyword>
<dbReference type="Proteomes" id="UP001240639">
    <property type="component" value="Unassembled WGS sequence"/>
</dbReference>
<keyword evidence="2" id="KW-0285">Flavoprotein</keyword>
<reference evidence="7 8" key="1">
    <citation type="submission" date="2023-08" db="EMBL/GenBank/DDBJ databases">
        <title>genomic of G39.</title>
        <authorList>
            <person name="Wang Y."/>
        </authorList>
    </citation>
    <scope>NUCLEOTIDE SEQUENCE [LARGE SCALE GENOMIC DNA]</scope>
    <source>
        <strain evidence="7 8">G39</strain>
    </source>
</reference>
<protein>
    <submittedName>
        <fullName evidence="7">NAD(P)/FAD-dependent oxidoreductase</fullName>
    </submittedName>
</protein>
<dbReference type="Gene3D" id="3.30.9.10">
    <property type="entry name" value="D-Amino Acid Oxidase, subunit A, domain 2"/>
    <property type="match status" value="1"/>
</dbReference>
<evidence type="ECO:0000256" key="2">
    <source>
        <dbReference type="ARBA" id="ARBA00022630"/>
    </source>
</evidence>
<dbReference type="InterPro" id="IPR006076">
    <property type="entry name" value="FAD-dep_OxRdtase"/>
</dbReference>
<evidence type="ECO:0000256" key="5">
    <source>
        <dbReference type="ARBA" id="ARBA00037941"/>
    </source>
</evidence>
<gene>
    <name evidence="7" type="ORF">Q9K02_07205</name>
</gene>
<evidence type="ECO:0000313" key="7">
    <source>
        <dbReference type="EMBL" id="MDP4574923.1"/>
    </source>
</evidence>
<comment type="cofactor">
    <cofactor evidence="1">
        <name>FAD</name>
        <dbReference type="ChEBI" id="CHEBI:57692"/>
    </cofactor>
</comment>
<feature type="domain" description="FAD dependent oxidoreductase" evidence="6">
    <location>
        <begin position="5"/>
        <end position="362"/>
    </location>
</feature>
<organism evidence="7 8">
    <name type="scientific">Qipengyuania profundimaris</name>
    <dbReference type="NCBI Taxonomy" id="3067652"/>
    <lineage>
        <taxon>Bacteria</taxon>
        <taxon>Pseudomonadati</taxon>
        <taxon>Pseudomonadota</taxon>
        <taxon>Alphaproteobacteria</taxon>
        <taxon>Sphingomonadales</taxon>
        <taxon>Erythrobacteraceae</taxon>
        <taxon>Qipengyuania</taxon>
    </lineage>
</organism>
<dbReference type="Pfam" id="PF01266">
    <property type="entry name" value="DAO"/>
    <property type="match status" value="1"/>
</dbReference>